<dbReference type="Proteomes" id="UP001233172">
    <property type="component" value="Unassembled WGS sequence"/>
</dbReference>
<reference evidence="1" key="1">
    <citation type="journal article" date="2023" name="PLoS Negl. Trop. Dis.">
        <title>A genome sequence for Biomphalaria pfeifferi, the major vector snail for the human-infecting parasite Schistosoma mansoni.</title>
        <authorList>
            <person name="Bu L."/>
            <person name="Lu L."/>
            <person name="Laidemitt M.R."/>
            <person name="Zhang S.M."/>
            <person name="Mutuku M."/>
            <person name="Mkoji G."/>
            <person name="Steinauer M."/>
            <person name="Loker E.S."/>
        </authorList>
    </citation>
    <scope>NUCLEOTIDE SEQUENCE</scope>
    <source>
        <strain evidence="1">KasaAsao</strain>
    </source>
</reference>
<dbReference type="AlphaFoldDB" id="A0AAD8F2X2"/>
<gene>
    <name evidence="1" type="ORF">Bpfe_021943</name>
</gene>
<evidence type="ECO:0000313" key="2">
    <source>
        <dbReference type="Proteomes" id="UP001233172"/>
    </source>
</evidence>
<organism evidence="1 2">
    <name type="scientific">Biomphalaria pfeifferi</name>
    <name type="common">Bloodfluke planorb</name>
    <name type="synonym">Freshwater snail</name>
    <dbReference type="NCBI Taxonomy" id="112525"/>
    <lineage>
        <taxon>Eukaryota</taxon>
        <taxon>Metazoa</taxon>
        <taxon>Spiralia</taxon>
        <taxon>Lophotrochozoa</taxon>
        <taxon>Mollusca</taxon>
        <taxon>Gastropoda</taxon>
        <taxon>Heterobranchia</taxon>
        <taxon>Euthyneura</taxon>
        <taxon>Panpulmonata</taxon>
        <taxon>Hygrophila</taxon>
        <taxon>Lymnaeoidea</taxon>
        <taxon>Planorbidae</taxon>
        <taxon>Biomphalaria</taxon>
    </lineage>
</organism>
<accession>A0AAD8F2X2</accession>
<evidence type="ECO:0000313" key="1">
    <source>
        <dbReference type="EMBL" id="KAK0048663.1"/>
    </source>
</evidence>
<dbReference type="EMBL" id="JASAOG010000135">
    <property type="protein sequence ID" value="KAK0048663.1"/>
    <property type="molecule type" value="Genomic_DNA"/>
</dbReference>
<protein>
    <submittedName>
        <fullName evidence="1">Uncharacterized protein</fullName>
    </submittedName>
</protein>
<proteinExistence type="predicted"/>
<keyword evidence="2" id="KW-1185">Reference proteome</keyword>
<sequence length="163" mass="18103">MSDNFKLNSLEKSVFFKVLDTLDDLEAKRPNWGSKCYRENSLRTTETYIKERTRSSVCPVSSALEPAKQSDLHLGKYKISSMLSKGDVPKDVSVSDWCPTGDLAQVQRTVCSATGKTWATCLLLSCGLVSSLTLTKTWQQTNRKTLGTPGPRLESYVELLKGC</sequence>
<reference evidence="1" key="2">
    <citation type="submission" date="2023-04" db="EMBL/GenBank/DDBJ databases">
        <authorList>
            <person name="Bu L."/>
            <person name="Lu L."/>
            <person name="Laidemitt M.R."/>
            <person name="Zhang S.M."/>
            <person name="Mutuku M."/>
            <person name="Mkoji G."/>
            <person name="Steinauer M."/>
            <person name="Loker E.S."/>
        </authorList>
    </citation>
    <scope>NUCLEOTIDE SEQUENCE</scope>
    <source>
        <strain evidence="1">KasaAsao</strain>
        <tissue evidence="1">Whole Snail</tissue>
    </source>
</reference>
<comment type="caution">
    <text evidence="1">The sequence shown here is derived from an EMBL/GenBank/DDBJ whole genome shotgun (WGS) entry which is preliminary data.</text>
</comment>
<name>A0AAD8F2X2_BIOPF</name>